<comment type="similarity">
    <text evidence="2">Belongs to the binding-protein-dependent transport system permease family. FecCD subfamily.</text>
</comment>
<dbReference type="GO" id="GO:0022857">
    <property type="term" value="F:transmembrane transporter activity"/>
    <property type="evidence" value="ECO:0007669"/>
    <property type="project" value="InterPro"/>
</dbReference>
<dbReference type="Gene3D" id="1.10.3470.10">
    <property type="entry name" value="ABC transporter involved in vitamin B12 uptake, BtuC"/>
    <property type="match status" value="1"/>
</dbReference>
<keyword evidence="5" id="KW-1003">Cell membrane</keyword>
<evidence type="ECO:0000256" key="11">
    <source>
        <dbReference type="ARBA" id="ARBA00031149"/>
    </source>
</evidence>
<dbReference type="EMBL" id="AFZE01000057">
    <property type="protein sequence ID" value="EHL10661.1"/>
    <property type="molecule type" value="Genomic_DNA"/>
</dbReference>
<evidence type="ECO:0000256" key="5">
    <source>
        <dbReference type="ARBA" id="ARBA00022475"/>
    </source>
</evidence>
<dbReference type="FunFam" id="1.10.3470.10:FF:000001">
    <property type="entry name" value="Vitamin B12 ABC transporter permease BtuC"/>
    <property type="match status" value="1"/>
</dbReference>
<dbReference type="PANTHER" id="PTHR30472:SF21">
    <property type="entry name" value="HEME-IRON TRANSPORT SYSTEM PERMEASE PROTEIN ISDF-RELATED"/>
    <property type="match status" value="1"/>
</dbReference>
<feature type="transmembrane region" description="Helical" evidence="13">
    <location>
        <begin position="142"/>
        <end position="160"/>
    </location>
</feature>
<dbReference type="GO" id="GO:0033214">
    <property type="term" value="P:siderophore-iron import into cell"/>
    <property type="evidence" value="ECO:0007669"/>
    <property type="project" value="TreeGrafter"/>
</dbReference>
<evidence type="ECO:0000256" key="2">
    <source>
        <dbReference type="ARBA" id="ARBA00007935"/>
    </source>
</evidence>
<dbReference type="RefSeq" id="WP_009525111.1">
    <property type="nucleotide sequence ID" value="NZ_JH414549.1"/>
</dbReference>
<feature type="transmembrane region" description="Helical" evidence="13">
    <location>
        <begin position="298"/>
        <end position="318"/>
    </location>
</feature>
<evidence type="ECO:0000256" key="7">
    <source>
        <dbReference type="ARBA" id="ARBA00022989"/>
    </source>
</evidence>
<comment type="subcellular location">
    <subcellularLocation>
        <location evidence="1">Cell membrane</location>
        <topology evidence="1">Multi-pass membrane protein</topology>
    </subcellularLocation>
</comment>
<evidence type="ECO:0000256" key="12">
    <source>
        <dbReference type="ARBA" id="ARBA00031465"/>
    </source>
</evidence>
<feature type="transmembrane region" description="Helical" evidence="13">
    <location>
        <begin position="87"/>
        <end position="106"/>
    </location>
</feature>
<keyword evidence="9 13" id="KW-0472">Membrane</keyword>
<dbReference type="SUPFAM" id="SSF81345">
    <property type="entry name" value="ABC transporter involved in vitamin B12 uptake, BtuC"/>
    <property type="match status" value="1"/>
</dbReference>
<dbReference type="GO" id="GO:0005886">
    <property type="term" value="C:plasma membrane"/>
    <property type="evidence" value="ECO:0007669"/>
    <property type="project" value="UniProtKB-SubCell"/>
</dbReference>
<dbReference type="PANTHER" id="PTHR30472">
    <property type="entry name" value="FERRIC ENTEROBACTIN TRANSPORT SYSTEM PERMEASE PROTEIN"/>
    <property type="match status" value="1"/>
</dbReference>
<evidence type="ECO:0000313" key="15">
    <source>
        <dbReference type="Proteomes" id="UP000006437"/>
    </source>
</evidence>
<feature type="transmembrane region" description="Helical" evidence="13">
    <location>
        <begin position="272"/>
        <end position="291"/>
    </location>
</feature>
<evidence type="ECO:0000256" key="13">
    <source>
        <dbReference type="SAM" id="Phobius"/>
    </source>
</evidence>
<evidence type="ECO:0000256" key="8">
    <source>
        <dbReference type="ARBA" id="ARBA00023004"/>
    </source>
</evidence>
<dbReference type="AlphaFoldDB" id="G9X3B9"/>
<evidence type="ECO:0000256" key="6">
    <source>
        <dbReference type="ARBA" id="ARBA00022692"/>
    </source>
</evidence>
<feature type="transmembrane region" description="Helical" evidence="13">
    <location>
        <begin position="234"/>
        <end position="260"/>
    </location>
</feature>
<name>G9X3B9_9FIRM</name>
<feature type="transmembrane region" description="Helical" evidence="13">
    <location>
        <begin position="57"/>
        <end position="75"/>
    </location>
</feature>
<dbReference type="InterPro" id="IPR037294">
    <property type="entry name" value="ABC_BtuC-like"/>
</dbReference>
<comment type="function">
    <text evidence="10">Part of the binding-protein-dependent transport system for heme-iron. Responsible for the translocation of the substrate across the membrane.</text>
</comment>
<proteinExistence type="inferred from homology"/>
<dbReference type="BioCyc" id="EBAC796937-HMP:GMGH-878-MONOMER"/>
<evidence type="ECO:0000256" key="4">
    <source>
        <dbReference type="ARBA" id="ARBA00022448"/>
    </source>
</evidence>
<keyword evidence="6 13" id="KW-0812">Transmembrane</keyword>
<keyword evidence="4" id="KW-0813">Transport</keyword>
<evidence type="ECO:0000256" key="9">
    <source>
        <dbReference type="ARBA" id="ARBA00023136"/>
    </source>
</evidence>
<dbReference type="HOGENOM" id="CLU_013016_1_1_9"/>
<evidence type="ECO:0000313" key="14">
    <source>
        <dbReference type="EMBL" id="EHL10661.1"/>
    </source>
</evidence>
<dbReference type="Pfam" id="PF01032">
    <property type="entry name" value="FecCD"/>
    <property type="match status" value="1"/>
</dbReference>
<evidence type="ECO:0000256" key="1">
    <source>
        <dbReference type="ARBA" id="ARBA00004651"/>
    </source>
</evidence>
<dbReference type="Proteomes" id="UP000006437">
    <property type="component" value="Unassembled WGS sequence"/>
</dbReference>
<dbReference type="PATRIC" id="fig|796937.3.peg.2113"/>
<keyword evidence="7 13" id="KW-1133">Transmembrane helix</keyword>
<feature type="transmembrane region" description="Helical" evidence="13">
    <location>
        <begin position="112"/>
        <end position="130"/>
    </location>
</feature>
<organism evidence="14 15">
    <name type="scientific">Peptoanaerobacter stomatis</name>
    <dbReference type="NCBI Taxonomy" id="796937"/>
    <lineage>
        <taxon>Bacteria</taxon>
        <taxon>Bacillati</taxon>
        <taxon>Bacillota</taxon>
        <taxon>Clostridia</taxon>
        <taxon>Peptostreptococcales</taxon>
        <taxon>Filifactoraceae</taxon>
        <taxon>Peptoanaerobacter</taxon>
    </lineage>
</organism>
<sequence>MLKKIFAFIFLIILLIILLFVAIRSGSINLTYTQIFNGLFIKYDEEFATIYDLRFPRILVAILAGAGLSVSGVMFQAVMKNPLADPGTIGISSGASFISMIVTFMFPKLYFLSPLFAFIGGVLACILVYTLSWKDGLKPLRVILVGVAVNAVFVGLLNAINAMSGGSQNSVTAIVNANIAQKTWKDVSLLSTYISIGMLLALIFSGRCNLLALEDKTIKSLGINVNRLRIYISAISLLLIGISTAVVGVIGFIGLIVPHMSRMLVGNDNRVLIPYSIILGAFVMLLADTVGRMIIMPFEIPIGVFMSVFGGPFFIILLRKSEGTYESQ</sequence>
<reference evidence="14 15" key="1">
    <citation type="submission" date="2011-08" db="EMBL/GenBank/DDBJ databases">
        <title>The Genome Sequence of Eubacteriaceae bacterium ACC19a.</title>
        <authorList>
            <consortium name="The Broad Institute Genome Sequencing Platform"/>
            <person name="Earl A."/>
            <person name="Ward D."/>
            <person name="Feldgarden M."/>
            <person name="Gevers D."/>
            <person name="Sizova M."/>
            <person name="Hazen A."/>
            <person name="Epstein S."/>
            <person name="Young S.K."/>
            <person name="Zeng Q."/>
            <person name="Gargeya S."/>
            <person name="Fitzgerald M."/>
            <person name="Haas B."/>
            <person name="Abouelleil A."/>
            <person name="Alvarado L."/>
            <person name="Arachchi H.M."/>
            <person name="Berlin A."/>
            <person name="Brown A."/>
            <person name="Chapman S.B."/>
            <person name="Chen Z."/>
            <person name="Dunbar C."/>
            <person name="Freedman E."/>
            <person name="Gearin G."/>
            <person name="Gellesch M."/>
            <person name="Goldberg J."/>
            <person name="Griggs A."/>
            <person name="Gujja S."/>
            <person name="Heiman D."/>
            <person name="Howarth C."/>
            <person name="Larson L."/>
            <person name="Lui A."/>
            <person name="MacDonald P.J.P."/>
            <person name="Montmayeur A."/>
            <person name="Murphy C."/>
            <person name="Neiman D."/>
            <person name="Pearson M."/>
            <person name="Priest M."/>
            <person name="Roberts A."/>
            <person name="Saif S."/>
            <person name="Shea T."/>
            <person name="Shenoy N."/>
            <person name="Sisk P."/>
            <person name="Stolte C."/>
            <person name="Sykes S."/>
            <person name="Wortman J."/>
            <person name="Nusbaum C."/>
            <person name="Birren B."/>
        </authorList>
    </citation>
    <scope>NUCLEOTIDE SEQUENCE [LARGE SCALE GENOMIC DNA]</scope>
    <source>
        <strain evidence="14 15">ACC19a</strain>
    </source>
</reference>
<keyword evidence="8" id="KW-0408">Iron</keyword>
<evidence type="ECO:0000256" key="3">
    <source>
        <dbReference type="ARBA" id="ARBA00018524"/>
    </source>
</evidence>
<comment type="caution">
    <text evidence="14">The sequence shown here is derived from an EMBL/GenBank/DDBJ whole genome shotgun (WGS) entry which is preliminary data.</text>
</comment>
<gene>
    <name evidence="14" type="ORF">HMPREF9629_00876</name>
</gene>
<evidence type="ECO:0000256" key="10">
    <source>
        <dbReference type="ARBA" id="ARBA00025320"/>
    </source>
</evidence>
<protein>
    <recommendedName>
        <fullName evidence="3">Probable heme-iron transport system permease protein IsdF</fullName>
    </recommendedName>
    <alternativeName>
        <fullName evidence="12">Iron-regulated surface determinant protein F</fullName>
    </alternativeName>
    <alternativeName>
        <fullName evidence="11">Staphylococcal iron-regulated protein G</fullName>
    </alternativeName>
</protein>
<dbReference type="CDD" id="cd06550">
    <property type="entry name" value="TM_ABC_iron-siderophores_like"/>
    <property type="match status" value="1"/>
</dbReference>
<dbReference type="InterPro" id="IPR000522">
    <property type="entry name" value="ABC_transptr_permease_BtuC"/>
</dbReference>
<feature type="transmembrane region" description="Helical" evidence="13">
    <location>
        <begin position="193"/>
        <end position="213"/>
    </location>
</feature>
<accession>G9X3B9</accession>